<protein>
    <recommendedName>
        <fullName evidence="4">ABC transporter domain-containing protein</fullName>
    </recommendedName>
</protein>
<feature type="transmembrane region" description="Helical" evidence="3">
    <location>
        <begin position="26"/>
        <end position="48"/>
    </location>
</feature>
<dbReference type="CDD" id="cd00267">
    <property type="entry name" value="ABC_ATPase"/>
    <property type="match status" value="1"/>
</dbReference>
<dbReference type="AlphaFoldDB" id="A0A2U9R7T0"/>
<evidence type="ECO:0000256" key="3">
    <source>
        <dbReference type="SAM" id="Phobius"/>
    </source>
</evidence>
<evidence type="ECO:0000259" key="4">
    <source>
        <dbReference type="PROSITE" id="PS50893"/>
    </source>
</evidence>
<organism evidence="5 6">
    <name type="scientific">Pichia kudriavzevii</name>
    <name type="common">Yeast</name>
    <name type="synonym">Issatchenkia orientalis</name>
    <dbReference type="NCBI Taxonomy" id="4909"/>
    <lineage>
        <taxon>Eukaryota</taxon>
        <taxon>Fungi</taxon>
        <taxon>Dikarya</taxon>
        <taxon>Ascomycota</taxon>
        <taxon>Saccharomycotina</taxon>
        <taxon>Pichiomycetes</taxon>
        <taxon>Pichiales</taxon>
        <taxon>Pichiaceae</taxon>
        <taxon>Pichia</taxon>
    </lineage>
</organism>
<dbReference type="OrthoDB" id="6512918at2759"/>
<dbReference type="KEGG" id="pkz:C5L36_0D00500"/>
<dbReference type="Pfam" id="PF00005">
    <property type="entry name" value="ABC_tran"/>
    <property type="match status" value="1"/>
</dbReference>
<evidence type="ECO:0000256" key="1">
    <source>
        <dbReference type="ARBA" id="ARBA00022741"/>
    </source>
</evidence>
<dbReference type="EMBL" id="CP028776">
    <property type="protein sequence ID" value="AWU77311.1"/>
    <property type="molecule type" value="Genomic_DNA"/>
</dbReference>
<evidence type="ECO:0000313" key="5">
    <source>
        <dbReference type="EMBL" id="AWU77311.1"/>
    </source>
</evidence>
<keyword evidence="3" id="KW-0472">Membrane</keyword>
<dbReference type="GO" id="GO:0005524">
    <property type="term" value="F:ATP binding"/>
    <property type="evidence" value="ECO:0007669"/>
    <property type="project" value="UniProtKB-KW"/>
</dbReference>
<dbReference type="Gene3D" id="3.40.50.300">
    <property type="entry name" value="P-loop containing nucleotide triphosphate hydrolases"/>
    <property type="match status" value="1"/>
</dbReference>
<dbReference type="PROSITE" id="PS50893">
    <property type="entry name" value="ABC_TRANSPORTER_2"/>
    <property type="match status" value="1"/>
</dbReference>
<dbReference type="VEuPathDB" id="FungiDB:C5L36_0D00500"/>
<dbReference type="GO" id="GO:0016887">
    <property type="term" value="F:ATP hydrolysis activity"/>
    <property type="evidence" value="ECO:0007669"/>
    <property type="project" value="InterPro"/>
</dbReference>
<accession>A0A2U9R7T0</accession>
<keyword evidence="3" id="KW-1133">Transmembrane helix</keyword>
<dbReference type="PANTHER" id="PTHR43158">
    <property type="entry name" value="SKFA PEPTIDE EXPORT ATP-BINDING PROTEIN SKFE"/>
    <property type="match status" value="1"/>
</dbReference>
<dbReference type="Proteomes" id="UP000249293">
    <property type="component" value="Chromosome 4"/>
</dbReference>
<keyword evidence="6" id="KW-1185">Reference proteome</keyword>
<keyword evidence="2" id="KW-0067">ATP-binding</keyword>
<dbReference type="InterPro" id="IPR003439">
    <property type="entry name" value="ABC_transporter-like_ATP-bd"/>
</dbReference>
<name>A0A2U9R7T0_PICKU</name>
<proteinExistence type="predicted"/>
<dbReference type="RefSeq" id="XP_029322788.1">
    <property type="nucleotide sequence ID" value="XM_029466928.1"/>
</dbReference>
<dbReference type="SMART" id="SM00382">
    <property type="entry name" value="AAA"/>
    <property type="match status" value="1"/>
</dbReference>
<dbReference type="SUPFAM" id="SSF52540">
    <property type="entry name" value="P-loop containing nucleoside triphosphate hydrolases"/>
    <property type="match status" value="1"/>
</dbReference>
<dbReference type="STRING" id="4909.A0A2U9R7T0"/>
<dbReference type="InterPro" id="IPR027417">
    <property type="entry name" value="P-loop_NTPase"/>
</dbReference>
<gene>
    <name evidence="5" type="ORF">C5L36_0D00500</name>
</gene>
<sequence>MCTLDMCIFIFNIVQCLPLDESLFKFMYVSFFLPRSPFFFITLPLFFYRAHLFFFHVKNCHRSLQCVQIVHGSNKTIFAITTSIGPYSLSSYTNNRTMSVVTRSLTFAYPNSTQGLHNIDLTLPLGGKILLVGPNGAGKSTLLKILAGKKLISSGEIELFGIDPFNLRENWKLNEKNIVYLGTEWANNEIVKRDIGVHELVESVGGSHFPERRALLIDILEIDVNWRMNKCSDGERRRVQLAMGLLKPFDLLLLDEVTIDLDVLVRQKLLNFLYDETTTRNASIIYATHIFDGLGTWPDTVIHLNRGEIAESHNRNNISFTNTPGVAQNGLQLLIGRVSSLYPLALSWLQKDRE</sequence>
<reference evidence="5 6" key="1">
    <citation type="submission" date="2018-06" db="EMBL/GenBank/DDBJ databases">
        <title>Population genomics shows no distinction between pathogenic Candida krusei and environmental Pichia kudriavzevii: One species, four names.</title>
        <authorList>
            <person name="Douglass A.P."/>
            <person name="Offei B."/>
            <person name="Braun-Galleani S."/>
            <person name="Coughlan A.Y."/>
            <person name="Martos A."/>
            <person name="Ortiz-Merino R.A."/>
            <person name="Byrne K.P."/>
            <person name="Wolfe K.H."/>
        </authorList>
    </citation>
    <scope>NUCLEOTIDE SEQUENCE [LARGE SCALE GENOMIC DNA]</scope>
    <source>
        <strain evidence="5 6">CBS573</strain>
    </source>
</reference>
<evidence type="ECO:0000256" key="2">
    <source>
        <dbReference type="ARBA" id="ARBA00022840"/>
    </source>
</evidence>
<keyword evidence="1" id="KW-0547">Nucleotide-binding</keyword>
<feature type="domain" description="ABC transporter" evidence="4">
    <location>
        <begin position="100"/>
        <end position="331"/>
    </location>
</feature>
<dbReference type="GeneID" id="40385140"/>
<dbReference type="InterPro" id="IPR003593">
    <property type="entry name" value="AAA+_ATPase"/>
</dbReference>
<dbReference type="PANTHER" id="PTHR43158:SF2">
    <property type="entry name" value="SKFA PEPTIDE EXPORT ATP-BINDING PROTEIN SKFE"/>
    <property type="match status" value="1"/>
</dbReference>
<evidence type="ECO:0000313" key="6">
    <source>
        <dbReference type="Proteomes" id="UP000249293"/>
    </source>
</evidence>
<keyword evidence="3" id="KW-0812">Transmembrane</keyword>